<dbReference type="Gene3D" id="3.30.70.80">
    <property type="entry name" value="Peptidase S8 propeptide/proteinase inhibitor I9"/>
    <property type="match status" value="1"/>
</dbReference>
<evidence type="ECO:0000256" key="4">
    <source>
        <dbReference type="ARBA" id="ARBA00022801"/>
    </source>
</evidence>
<dbReference type="PROSITE" id="PS00136">
    <property type="entry name" value="SUBTILASE_ASP"/>
    <property type="match status" value="1"/>
</dbReference>
<feature type="compositionally biased region" description="Pro residues" evidence="9">
    <location>
        <begin position="592"/>
        <end position="603"/>
    </location>
</feature>
<evidence type="ECO:0000256" key="8">
    <source>
        <dbReference type="PROSITE-ProRule" id="PRU01240"/>
    </source>
</evidence>
<feature type="active site" description="Charge relay system" evidence="8">
    <location>
        <position position="120"/>
    </location>
</feature>
<dbReference type="OrthoDB" id="206201at2759"/>
<protein>
    <submittedName>
        <fullName evidence="11">Tolloid-like protein 2</fullName>
    </submittedName>
</protein>
<dbReference type="CDD" id="cd04077">
    <property type="entry name" value="Peptidases_S8_PCSK9_ProteinaseK_like"/>
    <property type="match status" value="1"/>
</dbReference>
<keyword evidence="12" id="KW-1185">Reference proteome</keyword>
<name>A0A9Q1BC00_HOLLE</name>
<comment type="similarity">
    <text evidence="1 8">Belongs to the peptidase S8 family.</text>
</comment>
<feature type="disulfide bond" evidence="7">
    <location>
        <begin position="476"/>
        <end position="503"/>
    </location>
</feature>
<feature type="domain" description="CUB" evidence="10">
    <location>
        <begin position="357"/>
        <end position="470"/>
    </location>
</feature>
<keyword evidence="6 7" id="KW-1015">Disulfide bond</keyword>
<sequence length="862" mass="92417">MEFESPAFRLLHQYNNVLNGFAAEMSMEALEKFRQNKVVEYIEEDTRFSASQTEIPWGLDRIDQISLPLDGLYSPIDGTGSGVNVYIMDSGIYPEHNDFEGRAEIAFDALGGDGRDCYGHGSFCAGVVGGANYGVAKGASMKGVRVLDCNGDGYTSEIIAGCEWLVTFAQQPAVVSASFSGSKSETLDQAISDLVATGIVVVGSAGNNADDGCSYSPSGSAECITVSAMDDKDTRANFANYGSCVDLFAPGIDITSVWIGNADATYTLSGSSVAAPHAAVIVTNFRQMEHHTKYVIAGAAAILLSQDNTLTPAEVKLSLESRAVMGTVQQAGVGSPDRILYIGEGDGPNTPSPALACSDTITEDGSIITSPNYPNNYGNNEDCEYLITAGQGYVISLTFDTFDIEDGSTCQYDALEIYDSSSALASRKIGSYCGSINPGSVVSTDNAMYMEFTTDEVITGQGFRATVSFIQLAAECSCPGTCDNNQQFNSPNYPNNYNDNDLCEYKFSVPPGNGVLITWLDFNVEQAFLGGCFDSVTIYDGEDDSYPSIGEFCGTSLPDPITSSSNNIFLVFDSDSSVTRSGFQGKFSPASLNPPPSTSPPPTTSTTVTPPETTIYFPPEGNCTCMGTCDIESRLFNSPNYPDNYDDNSNCVYRFSVSPGRSVIINWIDFDVEQGPLGECYDSLSVYDGTDNTAPLIGLYCGATPPGDITASSNNVFITFESDGLGTRSGFQATFDETIVPTPTPECDGTYTDEEIVVTSPRFPANYPRNAHCENSIIAPSGQRIEFTFLTMDIEFQDSCNFDSVQLFDGLEVNEAFNISVPLCGTIVPPNPFYSTDNTMHVFFQSDATIQGAGFNATFRFV</sequence>
<gene>
    <name evidence="11" type="ORF">HOLleu_41280</name>
</gene>
<evidence type="ECO:0000313" key="12">
    <source>
        <dbReference type="Proteomes" id="UP001152320"/>
    </source>
</evidence>
<accession>A0A9Q1BC00</accession>
<keyword evidence="5 8" id="KW-0720">Serine protease</keyword>
<dbReference type="Pfam" id="PF05922">
    <property type="entry name" value="Inhibitor_I9"/>
    <property type="match status" value="1"/>
</dbReference>
<feature type="domain" description="CUB" evidence="10">
    <location>
        <begin position="747"/>
        <end position="862"/>
    </location>
</feature>
<dbReference type="Pfam" id="PF00431">
    <property type="entry name" value="CUB"/>
    <property type="match status" value="4"/>
</dbReference>
<dbReference type="SMART" id="SM00042">
    <property type="entry name" value="CUB"/>
    <property type="match status" value="4"/>
</dbReference>
<dbReference type="PRINTS" id="PR00723">
    <property type="entry name" value="SUBTILISIN"/>
</dbReference>
<proteinExistence type="inferred from homology"/>
<dbReference type="InterPro" id="IPR022398">
    <property type="entry name" value="Peptidase_S8_His-AS"/>
</dbReference>
<dbReference type="InterPro" id="IPR000859">
    <property type="entry name" value="CUB_dom"/>
</dbReference>
<evidence type="ECO:0000256" key="6">
    <source>
        <dbReference type="ARBA" id="ARBA00023157"/>
    </source>
</evidence>
<evidence type="ECO:0000256" key="5">
    <source>
        <dbReference type="ARBA" id="ARBA00022825"/>
    </source>
</evidence>
<dbReference type="GO" id="GO:0006508">
    <property type="term" value="P:proteolysis"/>
    <property type="evidence" value="ECO:0007669"/>
    <property type="project" value="UniProtKB-KW"/>
</dbReference>
<feature type="region of interest" description="Disordered" evidence="9">
    <location>
        <begin position="585"/>
        <end position="611"/>
    </location>
</feature>
<dbReference type="InterPro" id="IPR034193">
    <property type="entry name" value="PCSK9_ProteinaseK-like"/>
</dbReference>
<dbReference type="SUPFAM" id="SSF49854">
    <property type="entry name" value="Spermadhesin, CUB domain"/>
    <property type="match status" value="4"/>
</dbReference>
<dbReference type="AlphaFoldDB" id="A0A9Q1BC00"/>
<keyword evidence="3" id="KW-0677">Repeat</keyword>
<dbReference type="GO" id="GO:0004252">
    <property type="term" value="F:serine-type endopeptidase activity"/>
    <property type="evidence" value="ECO:0007669"/>
    <property type="project" value="UniProtKB-UniRule"/>
</dbReference>
<evidence type="ECO:0000313" key="11">
    <source>
        <dbReference type="EMBL" id="KAJ8019624.1"/>
    </source>
</evidence>
<dbReference type="Proteomes" id="UP001152320">
    <property type="component" value="Chromosome 23"/>
</dbReference>
<evidence type="ECO:0000256" key="3">
    <source>
        <dbReference type="ARBA" id="ARBA00022737"/>
    </source>
</evidence>
<dbReference type="CDD" id="cd00041">
    <property type="entry name" value="CUB"/>
    <property type="match status" value="4"/>
</dbReference>
<evidence type="ECO:0000259" key="10">
    <source>
        <dbReference type="PROSITE" id="PS01180"/>
    </source>
</evidence>
<dbReference type="PROSITE" id="PS51892">
    <property type="entry name" value="SUBTILASE"/>
    <property type="match status" value="1"/>
</dbReference>
<dbReference type="SUPFAM" id="SSF54897">
    <property type="entry name" value="Protease propeptides/inhibitors"/>
    <property type="match status" value="1"/>
</dbReference>
<dbReference type="InterPro" id="IPR037045">
    <property type="entry name" value="S8pro/Inhibitor_I9_sf"/>
</dbReference>
<feature type="domain" description="CUB" evidence="10">
    <location>
        <begin position="625"/>
        <end position="738"/>
    </location>
</feature>
<evidence type="ECO:0000256" key="9">
    <source>
        <dbReference type="SAM" id="MobiDB-lite"/>
    </source>
</evidence>
<organism evidence="11 12">
    <name type="scientific">Holothuria leucospilota</name>
    <name type="common">Black long sea cucumber</name>
    <name type="synonym">Mertensiothuria leucospilota</name>
    <dbReference type="NCBI Taxonomy" id="206669"/>
    <lineage>
        <taxon>Eukaryota</taxon>
        <taxon>Metazoa</taxon>
        <taxon>Echinodermata</taxon>
        <taxon>Eleutherozoa</taxon>
        <taxon>Echinozoa</taxon>
        <taxon>Holothuroidea</taxon>
        <taxon>Aspidochirotacea</taxon>
        <taxon>Aspidochirotida</taxon>
        <taxon>Holothuriidae</taxon>
        <taxon>Holothuria</taxon>
    </lineage>
</organism>
<dbReference type="InterPro" id="IPR035914">
    <property type="entry name" value="Sperma_CUB_dom_sf"/>
</dbReference>
<dbReference type="InterPro" id="IPR010259">
    <property type="entry name" value="S8pro/Inhibitor_I9"/>
</dbReference>
<reference evidence="11" key="1">
    <citation type="submission" date="2021-10" db="EMBL/GenBank/DDBJ databases">
        <title>Tropical sea cucumber genome reveals ecological adaptation and Cuvierian tubules defense mechanism.</title>
        <authorList>
            <person name="Chen T."/>
        </authorList>
    </citation>
    <scope>NUCLEOTIDE SEQUENCE</scope>
    <source>
        <strain evidence="11">Nanhai2018</strain>
        <tissue evidence="11">Muscle</tissue>
    </source>
</reference>
<dbReference type="PANTHER" id="PTHR24251:SF37">
    <property type="entry name" value="CUB DOMAIN-CONTAINING PROTEIN"/>
    <property type="match status" value="1"/>
</dbReference>
<dbReference type="Pfam" id="PF00082">
    <property type="entry name" value="Peptidase_S8"/>
    <property type="match status" value="1"/>
</dbReference>
<dbReference type="InterPro" id="IPR036852">
    <property type="entry name" value="Peptidase_S8/S53_dom_sf"/>
</dbReference>
<feature type="active site" description="Charge relay system" evidence="8">
    <location>
        <position position="272"/>
    </location>
</feature>
<dbReference type="InterPro" id="IPR000209">
    <property type="entry name" value="Peptidase_S8/S53_dom"/>
</dbReference>
<feature type="active site" description="Charge relay system" evidence="8">
    <location>
        <position position="89"/>
    </location>
</feature>
<dbReference type="InterPro" id="IPR015500">
    <property type="entry name" value="Peptidase_S8_subtilisin-rel"/>
</dbReference>
<keyword evidence="4 8" id="KW-0378">Hydrolase</keyword>
<dbReference type="PROSITE" id="PS00137">
    <property type="entry name" value="SUBTILASE_HIS"/>
    <property type="match status" value="1"/>
</dbReference>
<dbReference type="PANTHER" id="PTHR24251">
    <property type="entry name" value="OVOCHYMASE-RELATED"/>
    <property type="match status" value="1"/>
</dbReference>
<evidence type="ECO:0000256" key="1">
    <source>
        <dbReference type="ARBA" id="ARBA00011073"/>
    </source>
</evidence>
<dbReference type="EMBL" id="JAIZAY010000023">
    <property type="protein sequence ID" value="KAJ8019624.1"/>
    <property type="molecule type" value="Genomic_DNA"/>
</dbReference>
<comment type="caution">
    <text evidence="11">The sequence shown here is derived from an EMBL/GenBank/DDBJ whole genome shotgun (WGS) entry which is preliminary data.</text>
</comment>
<dbReference type="FunFam" id="3.40.50.200:FF:000014">
    <property type="entry name" value="Proteinase K"/>
    <property type="match status" value="1"/>
</dbReference>
<keyword evidence="2 8" id="KW-0645">Protease</keyword>
<evidence type="ECO:0000256" key="2">
    <source>
        <dbReference type="ARBA" id="ARBA00022670"/>
    </source>
</evidence>
<dbReference type="PROSITE" id="PS01180">
    <property type="entry name" value="CUB"/>
    <property type="match status" value="4"/>
</dbReference>
<dbReference type="Gene3D" id="2.60.120.290">
    <property type="entry name" value="Spermadhesin, CUB domain"/>
    <property type="match status" value="4"/>
</dbReference>
<dbReference type="Gene3D" id="3.40.50.200">
    <property type="entry name" value="Peptidase S8/S53 domain"/>
    <property type="match status" value="1"/>
</dbReference>
<dbReference type="InterPro" id="IPR023827">
    <property type="entry name" value="Peptidase_S8_Asp-AS"/>
</dbReference>
<evidence type="ECO:0000256" key="7">
    <source>
        <dbReference type="PROSITE-ProRule" id="PRU00059"/>
    </source>
</evidence>
<comment type="caution">
    <text evidence="7">Lacks conserved residue(s) required for the propagation of feature annotation.</text>
</comment>
<dbReference type="FunFam" id="2.60.120.290:FF:000013">
    <property type="entry name" value="Membrane frizzled-related protein"/>
    <property type="match status" value="4"/>
</dbReference>
<dbReference type="SUPFAM" id="SSF52743">
    <property type="entry name" value="Subtilisin-like"/>
    <property type="match status" value="1"/>
</dbReference>
<feature type="domain" description="CUB" evidence="10">
    <location>
        <begin position="476"/>
        <end position="590"/>
    </location>
</feature>